<dbReference type="NCBIfam" id="NF003814">
    <property type="entry name" value="PRK05406.1-3"/>
    <property type="match status" value="1"/>
</dbReference>
<dbReference type="SUPFAM" id="SSF88713">
    <property type="entry name" value="Glycoside hydrolase/deacetylase"/>
    <property type="match status" value="1"/>
</dbReference>
<dbReference type="InterPro" id="IPR011330">
    <property type="entry name" value="Glyco_hydro/deAcase_b/a-brl"/>
</dbReference>
<dbReference type="PANTHER" id="PTHR30292:SF0">
    <property type="entry name" value="5-OXOPROLINASE SUBUNIT A"/>
    <property type="match status" value="1"/>
</dbReference>
<evidence type="ECO:0000313" key="4">
    <source>
        <dbReference type="Proteomes" id="UP000307217"/>
    </source>
</evidence>
<dbReference type="InterPro" id="IPR005501">
    <property type="entry name" value="LamB/YcsF/PxpA-like"/>
</dbReference>
<reference evidence="1" key="3">
    <citation type="submission" date="2019-09" db="EMBL/GenBank/DDBJ databases">
        <title>Co-occurence of chitin degradation, pigmentation and bioactivity in marine Pseudoalteromonas.</title>
        <authorList>
            <person name="Sonnenschein E.C."/>
            <person name="Bech P.K."/>
        </authorList>
    </citation>
    <scope>NUCLEOTIDE SEQUENCE</scope>
    <source>
        <strain evidence="1">S3790</strain>
        <strain evidence="2 3">S3895</strain>
    </source>
</reference>
<evidence type="ECO:0008006" key="5">
    <source>
        <dbReference type="Google" id="ProtNLM"/>
    </source>
</evidence>
<organism evidence="1 4">
    <name type="scientific">Pseudoalteromonas aurantia</name>
    <dbReference type="NCBI Taxonomy" id="43654"/>
    <lineage>
        <taxon>Bacteria</taxon>
        <taxon>Pseudomonadati</taxon>
        <taxon>Pseudomonadota</taxon>
        <taxon>Gammaproteobacteria</taxon>
        <taxon>Alteromonadales</taxon>
        <taxon>Pseudoalteromonadaceae</taxon>
        <taxon>Pseudoalteromonas</taxon>
    </lineage>
</organism>
<protein>
    <recommendedName>
        <fullName evidence="5">LamB/YcsF family protein</fullName>
    </recommendedName>
</protein>
<sequence length="250" mass="27261">MLLNCDLGESFGAWTMGLDHKVMAEIDCANIACGFHGGDPDVIAATLQLAKKHNVMIGAHPSYPDKQGFGRRSMQMQPAELINCLHYQISALEGMAKVQHLTLKYIKPHGALYNDMMRDSTILNVVLEAIATYPSDLKLMMLATAKQNEHRKLAQEYGVALLFEAFADRLYTDEGLLSPRSEANAVHDIPALLAQVTQLINQHSVQTSSGNELPLMADTLCVHGDNEASISLVKEIRGLLNKAASSSSMA</sequence>
<dbReference type="EMBL" id="PNBW01000017">
    <property type="protein sequence ID" value="TMO78093.1"/>
    <property type="molecule type" value="Genomic_DNA"/>
</dbReference>
<dbReference type="Gene3D" id="3.20.20.370">
    <property type="entry name" value="Glycoside hydrolase/deacetylase"/>
    <property type="match status" value="1"/>
</dbReference>
<evidence type="ECO:0000313" key="3">
    <source>
        <dbReference type="Proteomes" id="UP000307164"/>
    </source>
</evidence>
<dbReference type="PANTHER" id="PTHR30292">
    <property type="entry name" value="UNCHARACTERIZED PROTEIN YBGL-RELATED"/>
    <property type="match status" value="1"/>
</dbReference>
<dbReference type="RefSeq" id="WP_138591364.1">
    <property type="nucleotide sequence ID" value="NZ_PNBW01000017.1"/>
</dbReference>
<evidence type="ECO:0000313" key="1">
    <source>
        <dbReference type="EMBL" id="TMO68826.1"/>
    </source>
</evidence>
<comment type="caution">
    <text evidence="1">The sequence shown here is derived from an EMBL/GenBank/DDBJ whole genome shotgun (WGS) entry which is preliminary data.</text>
</comment>
<reference evidence="4" key="2">
    <citation type="submission" date="2019-06" db="EMBL/GenBank/DDBJ databases">
        <title>Co-occurence of chitin degradation, pigmentation and bioactivity in marine Pseudoalteromonas.</title>
        <authorList>
            <person name="Sonnenschein E.C."/>
            <person name="Bech P.K."/>
        </authorList>
    </citation>
    <scope>NUCLEOTIDE SEQUENCE [LARGE SCALE GENOMIC DNA]</scope>
    <source>
        <strain evidence="4">S3790</strain>
    </source>
</reference>
<evidence type="ECO:0000313" key="2">
    <source>
        <dbReference type="EMBL" id="TMO78093.1"/>
    </source>
</evidence>
<name>A0A5S3VAS3_9GAMM</name>
<reference evidence="3 4" key="1">
    <citation type="submission" date="2018-01" db="EMBL/GenBank/DDBJ databases">
        <authorList>
            <person name="Paulsen S."/>
            <person name="Gram L.K."/>
        </authorList>
    </citation>
    <scope>NUCLEOTIDE SEQUENCE [LARGE SCALE GENOMIC DNA]</scope>
    <source>
        <strain evidence="1 4">S3790</strain>
        <strain evidence="2 3">S3895</strain>
    </source>
</reference>
<dbReference type="CDD" id="cd10787">
    <property type="entry name" value="LamB_YcsF_like"/>
    <property type="match status" value="1"/>
</dbReference>
<proteinExistence type="predicted"/>
<dbReference type="Pfam" id="PF03746">
    <property type="entry name" value="LamB_YcsF"/>
    <property type="match status" value="1"/>
</dbReference>
<dbReference type="OrthoDB" id="9773478at2"/>
<keyword evidence="3" id="KW-1185">Reference proteome</keyword>
<dbReference type="EMBL" id="PNBX01000029">
    <property type="protein sequence ID" value="TMO68826.1"/>
    <property type="molecule type" value="Genomic_DNA"/>
</dbReference>
<dbReference type="Proteomes" id="UP000307164">
    <property type="component" value="Unassembled WGS sequence"/>
</dbReference>
<dbReference type="Proteomes" id="UP000307217">
    <property type="component" value="Unassembled WGS sequence"/>
</dbReference>
<dbReference type="AlphaFoldDB" id="A0A5S3VAS3"/>
<accession>A0A5S3VAS3</accession>
<dbReference type="GO" id="GO:0005975">
    <property type="term" value="P:carbohydrate metabolic process"/>
    <property type="evidence" value="ECO:0007669"/>
    <property type="project" value="InterPro"/>
</dbReference>
<gene>
    <name evidence="1" type="ORF">CWC19_07875</name>
    <name evidence="2" type="ORF">CWC20_02820</name>
</gene>
<dbReference type="NCBIfam" id="NF003816">
    <property type="entry name" value="PRK05406.1-5"/>
    <property type="match status" value="1"/>
</dbReference>